<protein>
    <submittedName>
        <fullName evidence="1">Uncharacterized protein</fullName>
    </submittedName>
</protein>
<name>A0ACC0K2I1_CHOFU</name>
<keyword evidence="2" id="KW-1185">Reference proteome</keyword>
<evidence type="ECO:0000313" key="2">
    <source>
        <dbReference type="Proteomes" id="UP001064048"/>
    </source>
</evidence>
<dbReference type="EMBL" id="CM046131">
    <property type="protein sequence ID" value="KAI8430596.1"/>
    <property type="molecule type" value="Genomic_DNA"/>
</dbReference>
<accession>A0ACC0K2I1</accession>
<dbReference type="Proteomes" id="UP001064048">
    <property type="component" value="Chromosome Z"/>
</dbReference>
<sequence length="865" mass="99155">MLWIPLTFLCLLATSYAINRPVLKIVLHQKGYAQFIQYDVETPPMREFTLCVWIRVYDLAGDQSIFTYVGSGSTRIIRLWLDSGGQQMMVSINEQVTSSVAVEFAADVWRHVCLSYQSDYGAWALYLDSQLIFCESSNNLLGYIVPGGGSWILGYGTSEKGSPNGLDGEIYGASMILLSTIERNITLKRDPRYGQKAFRRNRIRGENEQDNKYIVLGDLQVEEIRYSLHGTTTPAPINKTKNYVLFTTPYSYIEHDVGIELTSEKQKHVSTSSEKEILDIPVTESLRSSEKDAVSFWNLVTKHDRFKVQSKKELADNGTQDLPTVFEYETPPLTTAPKGDFSVRMLEKQENLNLINSNNMMSNKQYVDILSDVEKPPPPQDKSKVYGQWTSSKFVGNVLKYLKSINFYQNREQKKVPPTIPLVKISDTYPYQSEFKLSKLRPPLRFHRRNFVEKRRVLQKRDINQQKINLQIVDSDVRNDILKSHSETQPKSVEVTNRGEANHVARKKYIKNSEKQSLESEETFYISRESLKEPPVQAASSLSSKKALPDLERHRGSNLMTILPFLKSVEYFIDDHQNNQTKRTNDNEMYSKTFANANKWHNVKSYSNDYTPRRIDLDLDGKSNIEVKIAEANKKQPSPRIKYKHDRRKLIQNADENIAKGRALAEKMTDLANENKQSVSALKFNHGFLPGHEKKKKISNKFGASTKTASKHHKMNSNGNFNKQVKLGNALNERYIIGQKKEQSIQSFIGGDDKIPDINKYRSDLDNEYDNVPSSLGPKVCKSNALNDRVLYIQQDGSIDMTHILSPVRKKNNGVEFISQNYRRCSMHDSPFEKSPYLLIDWNRTPVKLFGGAYPRKTRDLCGFF</sequence>
<evidence type="ECO:0000313" key="1">
    <source>
        <dbReference type="EMBL" id="KAI8430596.1"/>
    </source>
</evidence>
<gene>
    <name evidence="1" type="ORF">MSG28_000813</name>
</gene>
<organism evidence="1 2">
    <name type="scientific">Choristoneura fumiferana</name>
    <name type="common">Spruce budworm moth</name>
    <name type="synonym">Archips fumiferana</name>
    <dbReference type="NCBI Taxonomy" id="7141"/>
    <lineage>
        <taxon>Eukaryota</taxon>
        <taxon>Metazoa</taxon>
        <taxon>Ecdysozoa</taxon>
        <taxon>Arthropoda</taxon>
        <taxon>Hexapoda</taxon>
        <taxon>Insecta</taxon>
        <taxon>Pterygota</taxon>
        <taxon>Neoptera</taxon>
        <taxon>Endopterygota</taxon>
        <taxon>Lepidoptera</taxon>
        <taxon>Glossata</taxon>
        <taxon>Ditrysia</taxon>
        <taxon>Tortricoidea</taxon>
        <taxon>Tortricidae</taxon>
        <taxon>Tortricinae</taxon>
        <taxon>Choristoneura</taxon>
    </lineage>
</organism>
<proteinExistence type="predicted"/>
<comment type="caution">
    <text evidence="1">The sequence shown here is derived from an EMBL/GenBank/DDBJ whole genome shotgun (WGS) entry which is preliminary data.</text>
</comment>
<reference evidence="1 2" key="1">
    <citation type="journal article" date="2022" name="Genome Biol. Evol.">
        <title>The Spruce Budworm Genome: Reconstructing the Evolutionary History of Antifreeze Proteins.</title>
        <authorList>
            <person name="Beliveau C."/>
            <person name="Gagne P."/>
            <person name="Picq S."/>
            <person name="Vernygora O."/>
            <person name="Keeling C.I."/>
            <person name="Pinkney K."/>
            <person name="Doucet D."/>
            <person name="Wen F."/>
            <person name="Johnston J.S."/>
            <person name="Maaroufi H."/>
            <person name="Boyle B."/>
            <person name="Laroche J."/>
            <person name="Dewar K."/>
            <person name="Juretic N."/>
            <person name="Blackburn G."/>
            <person name="Nisole A."/>
            <person name="Brunet B."/>
            <person name="Brandao M."/>
            <person name="Lumley L."/>
            <person name="Duan J."/>
            <person name="Quan G."/>
            <person name="Lucarotti C.J."/>
            <person name="Roe A.D."/>
            <person name="Sperling F.A.H."/>
            <person name="Levesque R.C."/>
            <person name="Cusson M."/>
        </authorList>
    </citation>
    <scope>NUCLEOTIDE SEQUENCE [LARGE SCALE GENOMIC DNA]</scope>
    <source>
        <strain evidence="1">Glfc:IPQL:Cfum</strain>
    </source>
</reference>